<evidence type="ECO:0000256" key="3">
    <source>
        <dbReference type="ARBA" id="ARBA00029447"/>
    </source>
</evidence>
<dbReference type="InterPro" id="IPR004089">
    <property type="entry name" value="MCPsignal_dom"/>
</dbReference>
<comment type="similarity">
    <text evidence="3">Belongs to the methyl-accepting chemotaxis (MCP) protein family.</text>
</comment>
<dbReference type="Pfam" id="PF00015">
    <property type="entry name" value="MCPsignal"/>
    <property type="match status" value="1"/>
</dbReference>
<reference evidence="7 8" key="1">
    <citation type="submission" date="2019-09" db="EMBL/GenBank/DDBJ databases">
        <title>Draft genome sequences of 48 bacterial type strains from the CCUG.</title>
        <authorList>
            <person name="Tunovic T."/>
            <person name="Pineiro-Iglesias B."/>
            <person name="Unosson C."/>
            <person name="Inganas E."/>
            <person name="Ohlen M."/>
            <person name="Cardew S."/>
            <person name="Jensie-Markopoulos S."/>
            <person name="Salva-Serra F."/>
            <person name="Jaen-Luchoro D."/>
            <person name="Karlsson R."/>
            <person name="Svensson-Stadler L."/>
            <person name="Chun J."/>
            <person name="Moore E."/>
        </authorList>
    </citation>
    <scope>NUCLEOTIDE SEQUENCE [LARGE SCALE GENOMIC DNA]</scope>
    <source>
        <strain evidence="7 8">CCUG 30977</strain>
    </source>
</reference>
<accession>A0A643FHU3</accession>
<dbReference type="GO" id="GO:0005886">
    <property type="term" value="C:plasma membrane"/>
    <property type="evidence" value="ECO:0007669"/>
    <property type="project" value="TreeGrafter"/>
</dbReference>
<dbReference type="OrthoDB" id="1884279at2"/>
<dbReference type="GO" id="GO:0007165">
    <property type="term" value="P:signal transduction"/>
    <property type="evidence" value="ECO:0007669"/>
    <property type="project" value="UniProtKB-KW"/>
</dbReference>
<evidence type="ECO:0000256" key="1">
    <source>
        <dbReference type="ARBA" id="ARBA00004370"/>
    </source>
</evidence>
<name>A0A643FHU3_IDEDE</name>
<dbReference type="InterPro" id="IPR004090">
    <property type="entry name" value="Chemotax_Me-accpt_rcpt"/>
</dbReference>
<evidence type="ECO:0000259" key="5">
    <source>
        <dbReference type="PROSITE" id="PS50111"/>
    </source>
</evidence>
<dbReference type="EMBL" id="VZPB01000003">
    <property type="protein sequence ID" value="KAB0584928.1"/>
    <property type="molecule type" value="Genomic_DNA"/>
</dbReference>
<dbReference type="FunFam" id="1.10.287.950:FF:000001">
    <property type="entry name" value="Methyl-accepting chemotaxis sensory transducer"/>
    <property type="match status" value="1"/>
</dbReference>
<dbReference type="PROSITE" id="PS50885">
    <property type="entry name" value="HAMP"/>
    <property type="match status" value="1"/>
</dbReference>
<keyword evidence="4" id="KW-0807">Transducer</keyword>
<dbReference type="Pfam" id="PF00672">
    <property type="entry name" value="HAMP"/>
    <property type="match status" value="1"/>
</dbReference>
<keyword evidence="2" id="KW-0488">Methylation</keyword>
<organism evidence="7 8">
    <name type="scientific">Ideonella dechloratans</name>
    <dbReference type="NCBI Taxonomy" id="36863"/>
    <lineage>
        <taxon>Bacteria</taxon>
        <taxon>Pseudomonadati</taxon>
        <taxon>Pseudomonadota</taxon>
        <taxon>Betaproteobacteria</taxon>
        <taxon>Burkholderiales</taxon>
        <taxon>Sphaerotilaceae</taxon>
        <taxon>Ideonella</taxon>
    </lineage>
</organism>
<dbReference type="InterPro" id="IPR051310">
    <property type="entry name" value="MCP_chemotaxis"/>
</dbReference>
<dbReference type="PANTHER" id="PTHR43531">
    <property type="entry name" value="PROTEIN ICFG"/>
    <property type="match status" value="1"/>
</dbReference>
<dbReference type="AlphaFoldDB" id="A0A643FHU3"/>
<proteinExistence type="inferred from homology"/>
<protein>
    <submittedName>
        <fullName evidence="7">HAMP domain-containing protein</fullName>
    </submittedName>
</protein>
<sequence>MNLSRKLPLAFALTLLLTLLAGFAGLWTAHRAISVFHTDVQAEVDQERRTAAMESHFKTQVQEWKDTLLRGSDSQLLDKHWNAFLKEEKEVDTLAKGLQADLKDPELAQLAAAFMVQHDKMAAGYRDGLEKFKSAGLESSVGDMAVRGIDREAAKLLRDLKAAIAQRSADASQQAYAEGRRAVAWSLGMMLLAAVLGVGIGMRISRDVVGPLQTAVAAADAVARGDLSHTVQVRGHDETGRLLGALATMQTQLRRLVQDVRGNAEQVASASAQIALGNSDLATRTEQQASSLQETASSMEELDGAVRHNAQSAQEASSLASRASAVALQGGTVVAGVVDTMKGIQAASHRIVDIIGVIDGIAFQTNILALNAAVEAARAGEQGRGFAVVASEVRSLAGRSAEAAREIKQLIQASVERVEQGSVQVHQAGQTMDEVVQSIAKVSDIIHEISRASQEQSAGVGQLGEAVSRIDQGTQQNAALVEQTSAAAESLRGQAHQLVNLVDTFKLA</sequence>
<dbReference type="Gene3D" id="1.10.287.950">
    <property type="entry name" value="Methyl-accepting chemotaxis protein"/>
    <property type="match status" value="1"/>
</dbReference>
<dbReference type="GO" id="GO:0006935">
    <property type="term" value="P:chemotaxis"/>
    <property type="evidence" value="ECO:0007669"/>
    <property type="project" value="InterPro"/>
</dbReference>
<keyword evidence="8" id="KW-1185">Reference proteome</keyword>
<dbReference type="SMART" id="SM00304">
    <property type="entry name" value="HAMP"/>
    <property type="match status" value="1"/>
</dbReference>
<evidence type="ECO:0000313" key="7">
    <source>
        <dbReference type="EMBL" id="KAB0584928.1"/>
    </source>
</evidence>
<gene>
    <name evidence="7" type="ORF">F7Q92_01870</name>
</gene>
<evidence type="ECO:0000259" key="6">
    <source>
        <dbReference type="PROSITE" id="PS50885"/>
    </source>
</evidence>
<feature type="domain" description="Methyl-accepting transducer" evidence="5">
    <location>
        <begin position="263"/>
        <end position="492"/>
    </location>
</feature>
<comment type="subcellular location">
    <subcellularLocation>
        <location evidence="1">Membrane</location>
    </subcellularLocation>
</comment>
<dbReference type="CDD" id="cd11386">
    <property type="entry name" value="MCP_signal"/>
    <property type="match status" value="1"/>
</dbReference>
<dbReference type="SUPFAM" id="SSF58104">
    <property type="entry name" value="Methyl-accepting chemotaxis protein (MCP) signaling domain"/>
    <property type="match status" value="1"/>
</dbReference>
<dbReference type="SMART" id="SM00283">
    <property type="entry name" value="MA"/>
    <property type="match status" value="1"/>
</dbReference>
<evidence type="ECO:0000256" key="2">
    <source>
        <dbReference type="ARBA" id="ARBA00022481"/>
    </source>
</evidence>
<evidence type="ECO:0000313" key="8">
    <source>
        <dbReference type="Proteomes" id="UP000430120"/>
    </source>
</evidence>
<dbReference type="InterPro" id="IPR003660">
    <property type="entry name" value="HAMP_dom"/>
</dbReference>
<dbReference type="Proteomes" id="UP000430120">
    <property type="component" value="Unassembled WGS sequence"/>
</dbReference>
<dbReference type="PANTHER" id="PTHR43531:SF14">
    <property type="entry name" value="METHYL-ACCEPTING CHEMOTAXIS PROTEIN I-RELATED"/>
    <property type="match status" value="1"/>
</dbReference>
<dbReference type="PRINTS" id="PR00260">
    <property type="entry name" value="CHEMTRNSDUCR"/>
</dbReference>
<evidence type="ECO:0000256" key="4">
    <source>
        <dbReference type="PROSITE-ProRule" id="PRU00284"/>
    </source>
</evidence>
<comment type="caution">
    <text evidence="7">The sequence shown here is derived from an EMBL/GenBank/DDBJ whole genome shotgun (WGS) entry which is preliminary data.</text>
</comment>
<dbReference type="GO" id="GO:0004888">
    <property type="term" value="F:transmembrane signaling receptor activity"/>
    <property type="evidence" value="ECO:0007669"/>
    <property type="project" value="InterPro"/>
</dbReference>
<dbReference type="PROSITE" id="PS50111">
    <property type="entry name" value="CHEMOTAXIS_TRANSDUC_2"/>
    <property type="match status" value="1"/>
</dbReference>
<dbReference type="RefSeq" id="WP_151122244.1">
    <property type="nucleotide sequence ID" value="NZ_CP088081.1"/>
</dbReference>
<feature type="domain" description="HAMP" evidence="6">
    <location>
        <begin position="206"/>
        <end position="258"/>
    </location>
</feature>